<dbReference type="GO" id="GO:0004672">
    <property type="term" value="F:protein kinase activity"/>
    <property type="evidence" value="ECO:0007669"/>
    <property type="project" value="InterPro"/>
</dbReference>
<keyword evidence="8" id="KW-0472">Membrane</keyword>
<evidence type="ECO:0000256" key="1">
    <source>
        <dbReference type="ARBA" id="ARBA00004162"/>
    </source>
</evidence>
<sequence>FFFFFFEDEVEEEAMVVGAGVRGGWRRGASTLRLFFYLLLVVALPPPPSWALAQLDVDGCGGDGAAYPCRAYAFYRAAAPDLLDLAAIGDLFSVSRLMITNASGIPAAFASTPLAPGQPLLIPLTCSCTAGAGGGNRSYALLPYQIKAGDTFYRVSTFALENLTTWQEVEMANPSLVATKLPIGVVAIFPVFCRCPQRVAGPSFVTYVAQISDTPSSVASLFGADPRSLLAPNGTGAAKLEPFAAVLVPVSRLPVLHILPQQQQPPPPPLPPRSPAAEGGRSGAMVGLGVGMGVMGGMLLAALWWGWKKEGARGGGGGREKGNQMVRLESRSGGDLMAEIVECLDRYRVFEVEELRRATSGFADECRLGHSVYRARLDDGATYAVKKLHWNASQELKILQKVNHTNLVKLEGFSIDPEDATSYLVYEFIENGSLRSWLHNGRNNTKLDWRTRLSIALDVASGLQYIHEHTLPKVVHKDINASNILLDGNMRAKIANFGLTRSGSNAITTMFVGTHGYIAPEYIADGLVSTKMDVFAYGVVLLELVSGKEAVSKDGKALWMELEIAFEETEEKRNEELRKWADDALVKQRCPMDSIINVLAIARSCLQIDPSKRTSMVDVAYNLSRFDDLCIDFSGDGLPVSNTVVAR</sequence>
<name>A0A1D1XCV9_9ARAE</name>
<evidence type="ECO:0000256" key="7">
    <source>
        <dbReference type="ARBA" id="ARBA00022989"/>
    </source>
</evidence>
<keyword evidence="3" id="KW-0812">Transmembrane</keyword>
<keyword evidence="12" id="KW-0808">Transferase</keyword>
<dbReference type="Pfam" id="PF00069">
    <property type="entry name" value="Pkinase"/>
    <property type="match status" value="1"/>
</dbReference>
<dbReference type="PROSITE" id="PS50011">
    <property type="entry name" value="PROTEIN_KINASE_DOM"/>
    <property type="match status" value="1"/>
</dbReference>
<evidence type="ECO:0000256" key="10">
    <source>
        <dbReference type="SAM" id="MobiDB-lite"/>
    </source>
</evidence>
<evidence type="ECO:0000256" key="2">
    <source>
        <dbReference type="ARBA" id="ARBA00022475"/>
    </source>
</evidence>
<evidence type="ECO:0000256" key="4">
    <source>
        <dbReference type="ARBA" id="ARBA00022729"/>
    </source>
</evidence>
<dbReference type="PANTHER" id="PTHR45927:SF15">
    <property type="entry name" value="SERINE_THREONINE RECEPTOR-LIKE KINASE NFP"/>
    <property type="match status" value="1"/>
</dbReference>
<dbReference type="AlphaFoldDB" id="A0A1D1XCV9"/>
<dbReference type="FunFam" id="1.10.510.10:FF:000468">
    <property type="entry name" value="PTI1-like tyrosine-protein kinase 3"/>
    <property type="match status" value="1"/>
</dbReference>
<keyword evidence="9" id="KW-1015">Disulfide bond</keyword>
<proteinExistence type="predicted"/>
<comment type="subcellular location">
    <subcellularLocation>
        <location evidence="1">Cell membrane</location>
        <topology evidence="1">Single-pass membrane protein</topology>
    </subcellularLocation>
</comment>
<feature type="non-terminal residue" evidence="12">
    <location>
        <position position="1"/>
    </location>
</feature>
<organism evidence="12">
    <name type="scientific">Anthurium amnicola</name>
    <dbReference type="NCBI Taxonomy" id="1678845"/>
    <lineage>
        <taxon>Eukaryota</taxon>
        <taxon>Viridiplantae</taxon>
        <taxon>Streptophyta</taxon>
        <taxon>Embryophyta</taxon>
        <taxon>Tracheophyta</taxon>
        <taxon>Spermatophyta</taxon>
        <taxon>Magnoliopsida</taxon>
        <taxon>Liliopsida</taxon>
        <taxon>Araceae</taxon>
        <taxon>Pothoideae</taxon>
        <taxon>Potheae</taxon>
        <taxon>Anthurium</taxon>
    </lineage>
</organism>
<evidence type="ECO:0000259" key="11">
    <source>
        <dbReference type="PROSITE" id="PS50011"/>
    </source>
</evidence>
<reference evidence="12" key="1">
    <citation type="submission" date="2015-07" db="EMBL/GenBank/DDBJ databases">
        <title>Transcriptome Assembly of Anthurium amnicola.</title>
        <authorList>
            <person name="Suzuki J."/>
        </authorList>
    </citation>
    <scope>NUCLEOTIDE SEQUENCE</scope>
</reference>
<dbReference type="InterPro" id="IPR011009">
    <property type="entry name" value="Kinase-like_dom_sf"/>
</dbReference>
<evidence type="ECO:0000256" key="5">
    <source>
        <dbReference type="ARBA" id="ARBA00022741"/>
    </source>
</evidence>
<dbReference type="InterPro" id="IPR000719">
    <property type="entry name" value="Prot_kinase_dom"/>
</dbReference>
<dbReference type="InterPro" id="IPR052611">
    <property type="entry name" value="Plant_RLK_LysM"/>
</dbReference>
<feature type="region of interest" description="Disordered" evidence="10">
    <location>
        <begin position="260"/>
        <end position="282"/>
    </location>
</feature>
<protein>
    <submittedName>
        <fullName evidence="12">Putative receptor-like serine/threonine-protein kinase At4g34500</fullName>
    </submittedName>
</protein>
<keyword evidence="6" id="KW-0067">ATP-binding</keyword>
<feature type="domain" description="Protein kinase" evidence="11">
    <location>
        <begin position="326"/>
        <end position="626"/>
    </location>
</feature>
<keyword evidence="5" id="KW-0547">Nucleotide-binding</keyword>
<dbReference type="SUPFAM" id="SSF56112">
    <property type="entry name" value="Protein kinase-like (PK-like)"/>
    <property type="match status" value="1"/>
</dbReference>
<keyword evidence="7" id="KW-1133">Transmembrane helix</keyword>
<dbReference type="GO" id="GO:0005886">
    <property type="term" value="C:plasma membrane"/>
    <property type="evidence" value="ECO:0007669"/>
    <property type="project" value="UniProtKB-SubCell"/>
</dbReference>
<evidence type="ECO:0000256" key="6">
    <source>
        <dbReference type="ARBA" id="ARBA00022840"/>
    </source>
</evidence>
<dbReference type="Pfam" id="PF23446">
    <property type="entry name" value="LysM1_NFP_LYK"/>
    <property type="match status" value="1"/>
</dbReference>
<keyword evidence="2" id="KW-1003">Cell membrane</keyword>
<dbReference type="EMBL" id="GDJX01027683">
    <property type="protein sequence ID" value="JAT40253.1"/>
    <property type="molecule type" value="Transcribed_RNA"/>
</dbReference>
<evidence type="ECO:0000313" key="12">
    <source>
        <dbReference type="EMBL" id="JAT40253.1"/>
    </source>
</evidence>
<dbReference type="InterPro" id="IPR056561">
    <property type="entry name" value="NFP_LYK_LysM1"/>
</dbReference>
<keyword evidence="12" id="KW-0675">Receptor</keyword>
<dbReference type="InterPro" id="IPR059143">
    <property type="entry name" value="NFP_LysM2"/>
</dbReference>
<feature type="compositionally biased region" description="Pro residues" evidence="10">
    <location>
        <begin position="263"/>
        <end position="274"/>
    </location>
</feature>
<evidence type="ECO:0000256" key="9">
    <source>
        <dbReference type="ARBA" id="ARBA00023157"/>
    </source>
</evidence>
<dbReference type="PANTHER" id="PTHR45927">
    <property type="entry name" value="LYSM-DOMAIN RECEPTOR-LIKE KINASE-RELATED"/>
    <property type="match status" value="1"/>
</dbReference>
<keyword evidence="12" id="KW-0418">Kinase</keyword>
<keyword evidence="4" id="KW-0732">Signal</keyword>
<dbReference type="Gene3D" id="1.10.510.10">
    <property type="entry name" value="Transferase(Phosphotransferase) domain 1"/>
    <property type="match status" value="1"/>
</dbReference>
<dbReference type="Gene3D" id="3.30.200.20">
    <property type="entry name" value="Phosphorylase Kinase, domain 1"/>
    <property type="match status" value="1"/>
</dbReference>
<dbReference type="GO" id="GO:0005524">
    <property type="term" value="F:ATP binding"/>
    <property type="evidence" value="ECO:0007669"/>
    <property type="project" value="UniProtKB-KW"/>
</dbReference>
<evidence type="ECO:0000256" key="8">
    <source>
        <dbReference type="ARBA" id="ARBA00023136"/>
    </source>
</evidence>
<gene>
    <name evidence="12" type="primary">At4g34500_4</name>
    <name evidence="12" type="ORF">g.37476</name>
</gene>
<evidence type="ECO:0000256" key="3">
    <source>
        <dbReference type="ARBA" id="ARBA00022692"/>
    </source>
</evidence>
<accession>A0A1D1XCV9</accession>
<dbReference type="Pfam" id="PF23457">
    <property type="entry name" value="LysM2_NFP"/>
    <property type="match status" value="1"/>
</dbReference>